<dbReference type="GO" id="GO:0046872">
    <property type="term" value="F:metal ion binding"/>
    <property type="evidence" value="ECO:0007669"/>
    <property type="project" value="UniProtKB-KW"/>
</dbReference>
<feature type="binding site" evidence="7">
    <location>
        <position position="57"/>
    </location>
    <ligand>
        <name>Zn(2+)</name>
        <dbReference type="ChEBI" id="CHEBI:29105"/>
        <label>2</label>
    </ligand>
</feature>
<organism evidence="9 10">
    <name type="scientific">Candidatus Propionivibrio dominans</name>
    <dbReference type="NCBI Taxonomy" id="2954373"/>
    <lineage>
        <taxon>Bacteria</taxon>
        <taxon>Pseudomonadati</taxon>
        <taxon>Pseudomonadota</taxon>
        <taxon>Betaproteobacteria</taxon>
        <taxon>Rhodocyclales</taxon>
        <taxon>Rhodocyclaceae</taxon>
        <taxon>Propionivibrio</taxon>
    </lineage>
</organism>
<dbReference type="EMBL" id="JADJNC010000019">
    <property type="protein sequence ID" value="MBK7423858.1"/>
    <property type="molecule type" value="Genomic_DNA"/>
</dbReference>
<evidence type="ECO:0000256" key="1">
    <source>
        <dbReference type="ARBA" id="ARBA00001623"/>
    </source>
</evidence>
<dbReference type="InterPro" id="IPR036866">
    <property type="entry name" value="RibonucZ/Hydroxyglut_hydro"/>
</dbReference>
<feature type="binding site" evidence="7">
    <location>
        <position position="128"/>
    </location>
    <ligand>
        <name>Zn(2+)</name>
        <dbReference type="ChEBI" id="CHEBI:29105"/>
        <label>2</label>
    </ligand>
</feature>
<keyword evidence="6 7" id="KW-0862">Zinc</keyword>
<dbReference type="GO" id="GO:0004416">
    <property type="term" value="F:hydroxyacylglutathione hydrolase activity"/>
    <property type="evidence" value="ECO:0007669"/>
    <property type="project" value="UniProtKB-UniRule"/>
</dbReference>
<comment type="function">
    <text evidence="7">Thiolesterase that catalyzes the hydrolysis of S-D-lactoyl-glutathione to form glutathione and D-lactic acid.</text>
</comment>
<gene>
    <name evidence="7 9" type="primary">gloB</name>
    <name evidence="9" type="ORF">IPJ48_12550</name>
</gene>
<evidence type="ECO:0000256" key="2">
    <source>
        <dbReference type="ARBA" id="ARBA00004963"/>
    </source>
</evidence>
<evidence type="ECO:0000256" key="6">
    <source>
        <dbReference type="ARBA" id="ARBA00022833"/>
    </source>
</evidence>
<feature type="binding site" evidence="7">
    <location>
        <position position="111"/>
    </location>
    <ligand>
        <name>Zn(2+)</name>
        <dbReference type="ChEBI" id="CHEBI:29105"/>
        <label>1</label>
    </ligand>
</feature>
<dbReference type="PIRSF" id="PIRSF005457">
    <property type="entry name" value="Glx"/>
    <property type="match status" value="1"/>
</dbReference>
<dbReference type="Gene3D" id="3.60.15.10">
    <property type="entry name" value="Ribonuclease Z/Hydroxyacylglutathione hydrolase-like"/>
    <property type="match status" value="1"/>
</dbReference>
<dbReference type="PANTHER" id="PTHR43705">
    <property type="entry name" value="HYDROXYACYLGLUTATHIONE HYDROLASE"/>
    <property type="match status" value="1"/>
</dbReference>
<dbReference type="PANTHER" id="PTHR43705:SF1">
    <property type="entry name" value="HYDROXYACYLGLUTATHIONE HYDROLASE GLOB"/>
    <property type="match status" value="1"/>
</dbReference>
<comment type="subunit">
    <text evidence="7">Monomer.</text>
</comment>
<dbReference type="Pfam" id="PF00753">
    <property type="entry name" value="Lactamase_B"/>
    <property type="match status" value="1"/>
</dbReference>
<dbReference type="InterPro" id="IPR001279">
    <property type="entry name" value="Metallo-B-lactamas"/>
</dbReference>
<evidence type="ECO:0000259" key="8">
    <source>
        <dbReference type="SMART" id="SM00849"/>
    </source>
</evidence>
<comment type="cofactor">
    <cofactor evidence="7">
        <name>Zn(2+)</name>
        <dbReference type="ChEBI" id="CHEBI:29105"/>
    </cofactor>
    <text evidence="7">Binds 2 Zn(2+) ions per subunit.</text>
</comment>
<dbReference type="CDD" id="cd07723">
    <property type="entry name" value="hydroxyacylglutathione_hydrolase_MBL-fold"/>
    <property type="match status" value="1"/>
</dbReference>
<dbReference type="NCBIfam" id="TIGR03413">
    <property type="entry name" value="GSH_gloB"/>
    <property type="match status" value="1"/>
</dbReference>
<dbReference type="InterPro" id="IPR050110">
    <property type="entry name" value="Glyoxalase_II_hydrolase"/>
</dbReference>
<feature type="binding site" evidence="7">
    <location>
        <position position="53"/>
    </location>
    <ligand>
        <name>Zn(2+)</name>
        <dbReference type="ChEBI" id="CHEBI:29105"/>
        <label>1</label>
    </ligand>
</feature>
<evidence type="ECO:0000256" key="7">
    <source>
        <dbReference type="HAMAP-Rule" id="MF_01374"/>
    </source>
</evidence>
<name>A0A9D7I975_9RHOO</name>
<feature type="domain" description="Metallo-beta-lactamase" evidence="8">
    <location>
        <begin position="12"/>
        <end position="166"/>
    </location>
</feature>
<comment type="catalytic activity">
    <reaction evidence="1 7">
        <text>an S-(2-hydroxyacyl)glutathione + H2O = a 2-hydroxy carboxylate + glutathione + H(+)</text>
        <dbReference type="Rhea" id="RHEA:21864"/>
        <dbReference type="ChEBI" id="CHEBI:15377"/>
        <dbReference type="ChEBI" id="CHEBI:15378"/>
        <dbReference type="ChEBI" id="CHEBI:57925"/>
        <dbReference type="ChEBI" id="CHEBI:58896"/>
        <dbReference type="ChEBI" id="CHEBI:71261"/>
        <dbReference type="EC" id="3.1.2.6"/>
    </reaction>
</comment>
<feature type="binding site" evidence="7">
    <location>
        <position position="58"/>
    </location>
    <ligand>
        <name>Zn(2+)</name>
        <dbReference type="ChEBI" id="CHEBI:29105"/>
        <label>2</label>
    </ligand>
</feature>
<accession>A0A9D7I975</accession>
<dbReference type="EC" id="3.1.2.6" evidence="7"/>
<proteinExistence type="inferred from homology"/>
<comment type="caution">
    <text evidence="9">The sequence shown here is derived from an EMBL/GenBank/DDBJ whole genome shotgun (WGS) entry which is preliminary data.</text>
</comment>
<dbReference type="GO" id="GO:0019243">
    <property type="term" value="P:methylglyoxal catabolic process to D-lactate via S-lactoyl-glutathione"/>
    <property type="evidence" value="ECO:0007669"/>
    <property type="project" value="UniProtKB-UniRule"/>
</dbReference>
<dbReference type="SMART" id="SM00849">
    <property type="entry name" value="Lactamase_B"/>
    <property type="match status" value="1"/>
</dbReference>
<feature type="binding site" evidence="7">
    <location>
        <position position="166"/>
    </location>
    <ligand>
        <name>Zn(2+)</name>
        <dbReference type="ChEBI" id="CHEBI:29105"/>
        <label>2</label>
    </ligand>
</feature>
<dbReference type="AlphaFoldDB" id="A0A9D7I975"/>
<evidence type="ECO:0000313" key="10">
    <source>
        <dbReference type="Proteomes" id="UP000886602"/>
    </source>
</evidence>
<keyword evidence="4 7" id="KW-0479">Metal-binding</keyword>
<dbReference type="Pfam" id="PF16123">
    <property type="entry name" value="HAGH_C"/>
    <property type="match status" value="1"/>
</dbReference>
<dbReference type="InterPro" id="IPR017782">
    <property type="entry name" value="Hydroxyacylglutathione_Hdrlase"/>
</dbReference>
<feature type="binding site" evidence="7">
    <location>
        <position position="128"/>
    </location>
    <ligand>
        <name>Zn(2+)</name>
        <dbReference type="ChEBI" id="CHEBI:29105"/>
        <label>1</label>
    </ligand>
</feature>
<reference evidence="9" key="1">
    <citation type="submission" date="2020-10" db="EMBL/GenBank/DDBJ databases">
        <title>Connecting structure to function with the recovery of over 1000 high-quality activated sludge metagenome-assembled genomes encoding full-length rRNA genes using long-read sequencing.</title>
        <authorList>
            <person name="Singleton C.M."/>
            <person name="Petriglieri F."/>
            <person name="Kristensen J.M."/>
            <person name="Kirkegaard R.H."/>
            <person name="Michaelsen T.Y."/>
            <person name="Andersen M.H."/>
            <person name="Karst S.M."/>
            <person name="Dueholm M.S."/>
            <person name="Nielsen P.H."/>
            <person name="Albertsen M."/>
        </authorList>
    </citation>
    <scope>NUCLEOTIDE SEQUENCE</scope>
    <source>
        <strain evidence="9">EsbW_18-Q3-R4-48_MAXAC.044</strain>
    </source>
</reference>
<evidence type="ECO:0000256" key="5">
    <source>
        <dbReference type="ARBA" id="ARBA00022801"/>
    </source>
</evidence>
<comment type="pathway">
    <text evidence="2 7">Secondary metabolite metabolism; methylglyoxal degradation; (R)-lactate from methylglyoxal: step 2/2.</text>
</comment>
<comment type="similarity">
    <text evidence="3 7">Belongs to the metallo-beta-lactamase superfamily. Glyoxalase II family.</text>
</comment>
<evidence type="ECO:0000313" key="9">
    <source>
        <dbReference type="EMBL" id="MBK7423858.1"/>
    </source>
</evidence>
<keyword evidence="5 7" id="KW-0378">Hydrolase</keyword>
<feature type="binding site" evidence="7">
    <location>
        <position position="55"/>
    </location>
    <ligand>
        <name>Zn(2+)</name>
        <dbReference type="ChEBI" id="CHEBI:29105"/>
        <label>1</label>
    </ligand>
</feature>
<dbReference type="InterPro" id="IPR032282">
    <property type="entry name" value="HAGH_C"/>
</dbReference>
<protein>
    <recommendedName>
        <fullName evidence="7">Hydroxyacylglutathione hydrolase</fullName>
        <ecNumber evidence="7">3.1.2.6</ecNumber>
    </recommendedName>
    <alternativeName>
        <fullName evidence="7">Glyoxalase II</fullName>
        <shortName evidence="7">Glx II</shortName>
    </alternativeName>
</protein>
<sequence>MFDVIRIPAFKDNYIWLLRKGASALVVDPGDARPVLEVLEREGLTLEFILVTHHHADHQGGVAGLLSRFPARVFGPATESITAITQPLHGGETIGLESLGVEFQVLAVPGHTLGHIAYYGCGSLFCGDTLFGAGCGRLFEGSPAQMHHSLTRLAALPDLTAVYCAHEYTEANLRFALAVEPGNSDLLKRVDEVAVARARGWATVPSTIALEKATNPFLRCSEAEIVASAQRRVAQAKNSLEVFTVLREWKNGF</sequence>
<dbReference type="SUPFAM" id="SSF56281">
    <property type="entry name" value="Metallo-hydrolase/oxidoreductase"/>
    <property type="match status" value="1"/>
</dbReference>
<evidence type="ECO:0000256" key="3">
    <source>
        <dbReference type="ARBA" id="ARBA00006759"/>
    </source>
</evidence>
<dbReference type="Proteomes" id="UP000886602">
    <property type="component" value="Unassembled WGS sequence"/>
</dbReference>
<dbReference type="InterPro" id="IPR035680">
    <property type="entry name" value="Clx_II_MBL"/>
</dbReference>
<dbReference type="HAMAP" id="MF_01374">
    <property type="entry name" value="Glyoxalase_2"/>
    <property type="match status" value="1"/>
</dbReference>
<evidence type="ECO:0000256" key="4">
    <source>
        <dbReference type="ARBA" id="ARBA00022723"/>
    </source>
</evidence>